<gene>
    <name evidence="1" type="ORF">ABG768_023447</name>
</gene>
<keyword evidence="2" id="KW-1185">Reference proteome</keyword>
<name>A0AAW2ARP4_CULAL</name>
<evidence type="ECO:0000313" key="2">
    <source>
        <dbReference type="Proteomes" id="UP001479290"/>
    </source>
</evidence>
<protein>
    <submittedName>
        <fullName evidence="1">Uncharacterized protein</fullName>
    </submittedName>
</protein>
<reference evidence="1 2" key="1">
    <citation type="submission" date="2024-05" db="EMBL/GenBank/DDBJ databases">
        <title>A high-quality chromosomal-level genome assembly of Topmouth culter (Culter alburnus).</title>
        <authorList>
            <person name="Zhao H."/>
        </authorList>
    </citation>
    <scope>NUCLEOTIDE SEQUENCE [LARGE SCALE GENOMIC DNA]</scope>
    <source>
        <strain evidence="1">CATC2023</strain>
        <tissue evidence="1">Muscle</tissue>
    </source>
</reference>
<organism evidence="1 2">
    <name type="scientific">Culter alburnus</name>
    <name type="common">Topmouth culter</name>
    <dbReference type="NCBI Taxonomy" id="194366"/>
    <lineage>
        <taxon>Eukaryota</taxon>
        <taxon>Metazoa</taxon>
        <taxon>Chordata</taxon>
        <taxon>Craniata</taxon>
        <taxon>Vertebrata</taxon>
        <taxon>Euteleostomi</taxon>
        <taxon>Actinopterygii</taxon>
        <taxon>Neopterygii</taxon>
        <taxon>Teleostei</taxon>
        <taxon>Ostariophysi</taxon>
        <taxon>Cypriniformes</taxon>
        <taxon>Xenocyprididae</taxon>
        <taxon>Xenocypridinae</taxon>
        <taxon>Culter</taxon>
    </lineage>
</organism>
<evidence type="ECO:0000313" key="1">
    <source>
        <dbReference type="EMBL" id="KAK9975404.1"/>
    </source>
</evidence>
<feature type="non-terminal residue" evidence="1">
    <location>
        <position position="67"/>
    </location>
</feature>
<proteinExistence type="predicted"/>
<dbReference type="AlphaFoldDB" id="A0AAW2ARP4"/>
<accession>A0AAW2ARP4</accession>
<dbReference type="Proteomes" id="UP001479290">
    <property type="component" value="Unassembled WGS sequence"/>
</dbReference>
<sequence length="67" mass="8091">MASLYQEPDWSTKLQTVKDKIIQRLSSSKVSWKEAFDKMMKYYNRKEDFPSWTYLWAAMVITAYVKE</sequence>
<comment type="caution">
    <text evidence="1">The sequence shown here is derived from an EMBL/GenBank/DDBJ whole genome shotgun (WGS) entry which is preliminary data.</text>
</comment>
<dbReference type="EMBL" id="JAWDJR010000005">
    <property type="protein sequence ID" value="KAK9975404.1"/>
    <property type="molecule type" value="Genomic_DNA"/>
</dbReference>